<gene>
    <name evidence="2" type="ORF">H9Q80_00850</name>
</gene>
<dbReference type="InterPro" id="IPR000836">
    <property type="entry name" value="PRTase_dom"/>
</dbReference>
<dbReference type="RefSeq" id="WP_178695145.1">
    <property type="nucleotide sequence ID" value="NZ_CP060636.1"/>
</dbReference>
<keyword evidence="3" id="KW-1185">Reference proteome</keyword>
<dbReference type="PANTHER" id="PTHR47505">
    <property type="entry name" value="DNA UTILIZATION PROTEIN YHGH"/>
    <property type="match status" value="1"/>
</dbReference>
<evidence type="ECO:0000256" key="1">
    <source>
        <dbReference type="ARBA" id="ARBA00008007"/>
    </source>
</evidence>
<dbReference type="SUPFAM" id="SSF53271">
    <property type="entry name" value="PRTase-like"/>
    <property type="match status" value="1"/>
</dbReference>
<dbReference type="AlphaFoldDB" id="A0A7G9GP06"/>
<dbReference type="Proteomes" id="UP000515856">
    <property type="component" value="Chromosome"/>
</dbReference>
<name>A0A7G9GP06_9FIRM</name>
<organism evidence="2 3">
    <name type="scientific">[Eubacterium] hominis</name>
    <dbReference type="NCBI Taxonomy" id="2764325"/>
    <lineage>
        <taxon>Bacteria</taxon>
        <taxon>Bacillati</taxon>
        <taxon>Bacillota</taxon>
        <taxon>Erysipelotrichia</taxon>
        <taxon>Erysipelotrichales</taxon>
        <taxon>Erysipelotrichaceae</taxon>
        <taxon>Amedibacillus</taxon>
    </lineage>
</organism>
<comment type="similarity">
    <text evidence="1">Belongs to the ComF/GntX family.</text>
</comment>
<dbReference type="InterPro" id="IPR051910">
    <property type="entry name" value="ComF/GntX_DNA_util-trans"/>
</dbReference>
<dbReference type="CDD" id="cd06223">
    <property type="entry name" value="PRTases_typeI"/>
    <property type="match status" value="1"/>
</dbReference>
<sequence length="230" mass="27196">MKQERCLYCFENIQNNLSFHDWLRQDDVLCGKCKSKLHVLQLDTQLEKMPLHILYEYNETMESMIFQMKEGRDIALAPVFFHSFRKKIIDRYRHSTIVLLPSSKEKYAERGFQPVKEMLKGIPMNIVEPFYKSEDHKQSLQSFEERVHIDRIIQRDYKISLPKTPLLLLDDVCTSGSSLKRAYDLIKEHTYKIEALVLCAHPLFVESCDKKGLRHRKSFSILETVVRNGR</sequence>
<dbReference type="Gene3D" id="3.40.50.2020">
    <property type="match status" value="1"/>
</dbReference>
<proteinExistence type="inferred from homology"/>
<dbReference type="InterPro" id="IPR029057">
    <property type="entry name" value="PRTase-like"/>
</dbReference>
<dbReference type="EMBL" id="CP060636">
    <property type="protein sequence ID" value="QNM12538.1"/>
    <property type="molecule type" value="Genomic_DNA"/>
</dbReference>
<accession>A0A7G9GP06</accession>
<protein>
    <submittedName>
        <fullName evidence="2">ComF family protein</fullName>
    </submittedName>
</protein>
<evidence type="ECO:0000313" key="3">
    <source>
        <dbReference type="Proteomes" id="UP000515856"/>
    </source>
</evidence>
<dbReference type="KEGG" id="ehn:H9Q80_00850"/>
<dbReference type="PANTHER" id="PTHR47505:SF1">
    <property type="entry name" value="DNA UTILIZATION PROTEIN YHGH"/>
    <property type="match status" value="1"/>
</dbReference>
<reference evidence="2 3" key="1">
    <citation type="submission" date="2020-08" db="EMBL/GenBank/DDBJ databases">
        <authorList>
            <person name="Liu C."/>
            <person name="Sun Q."/>
        </authorList>
    </citation>
    <scope>NUCLEOTIDE SEQUENCE [LARGE SCALE GENOMIC DNA]</scope>
    <source>
        <strain evidence="2 3">NSJ-61</strain>
    </source>
</reference>
<evidence type="ECO:0000313" key="2">
    <source>
        <dbReference type="EMBL" id="QNM12538.1"/>
    </source>
</evidence>